<protein>
    <recommendedName>
        <fullName evidence="5">Elongator complex protein 2</fullName>
    </recommendedName>
</protein>
<evidence type="ECO:0000256" key="1">
    <source>
        <dbReference type="ARBA" id="ARBA00004123"/>
    </source>
</evidence>
<dbReference type="PROSITE" id="PS50294">
    <property type="entry name" value="WD_REPEATS_REGION"/>
    <property type="match status" value="1"/>
</dbReference>
<evidence type="ECO:0000313" key="13">
    <source>
        <dbReference type="EMBL" id="ADY42902.1"/>
    </source>
</evidence>
<dbReference type="Gene3D" id="2.130.10.10">
    <property type="entry name" value="YVTN repeat-like/Quinoprotein amine dehydrogenase"/>
    <property type="match status" value="2"/>
</dbReference>
<keyword evidence="10" id="KW-0539">Nucleus</keyword>
<evidence type="ECO:0000256" key="9">
    <source>
        <dbReference type="ARBA" id="ARBA00022737"/>
    </source>
</evidence>
<dbReference type="SUPFAM" id="SSF50978">
    <property type="entry name" value="WD40 repeat-like"/>
    <property type="match status" value="1"/>
</dbReference>
<feature type="transmembrane region" description="Helical" evidence="12">
    <location>
        <begin position="462"/>
        <end position="483"/>
    </location>
</feature>
<dbReference type="Pfam" id="PF00400">
    <property type="entry name" value="WD40"/>
    <property type="match status" value="3"/>
</dbReference>
<dbReference type="PANTHER" id="PTHR44111">
    <property type="entry name" value="ELONGATOR COMPLEX PROTEIN 2"/>
    <property type="match status" value="1"/>
</dbReference>
<dbReference type="PROSITE" id="PS50082">
    <property type="entry name" value="WD_REPEATS_2"/>
    <property type="match status" value="2"/>
</dbReference>
<keyword evidence="12" id="KW-0472">Membrane</keyword>
<dbReference type="GO" id="GO:0002098">
    <property type="term" value="P:tRNA wobble uridine modification"/>
    <property type="evidence" value="ECO:0007669"/>
    <property type="project" value="InterPro"/>
</dbReference>
<evidence type="ECO:0000256" key="6">
    <source>
        <dbReference type="ARBA" id="ARBA00022490"/>
    </source>
</evidence>
<feature type="transmembrane region" description="Helical" evidence="12">
    <location>
        <begin position="391"/>
        <end position="414"/>
    </location>
</feature>
<dbReference type="InterPro" id="IPR001680">
    <property type="entry name" value="WD40_rpt"/>
</dbReference>
<dbReference type="UniPathway" id="UPA00988"/>
<dbReference type="PANTHER" id="PTHR44111:SF1">
    <property type="entry name" value="ELONGATOR COMPLEX PROTEIN 2"/>
    <property type="match status" value="1"/>
</dbReference>
<dbReference type="InterPro" id="IPR015943">
    <property type="entry name" value="WD40/YVTN_repeat-like_dom_sf"/>
</dbReference>
<comment type="similarity">
    <text evidence="4">Belongs to the WD repeat ELP2 family.</text>
</comment>
<dbReference type="GO" id="GO:0005737">
    <property type="term" value="C:cytoplasm"/>
    <property type="evidence" value="ECO:0007669"/>
    <property type="project" value="UniProtKB-SubCell"/>
</dbReference>
<evidence type="ECO:0000256" key="11">
    <source>
        <dbReference type="PROSITE-ProRule" id="PRU00221"/>
    </source>
</evidence>
<evidence type="ECO:0000256" key="10">
    <source>
        <dbReference type="ARBA" id="ARBA00023242"/>
    </source>
</evidence>
<evidence type="ECO:0000256" key="4">
    <source>
        <dbReference type="ARBA" id="ARBA00005881"/>
    </source>
</evidence>
<name>F1KYE8_ASCSU</name>
<dbReference type="EMBL" id="JI168017">
    <property type="protein sequence ID" value="ADY42902.1"/>
    <property type="molecule type" value="mRNA"/>
</dbReference>
<dbReference type="AlphaFoldDB" id="F1KYE8"/>
<evidence type="ECO:0000256" key="3">
    <source>
        <dbReference type="ARBA" id="ARBA00005043"/>
    </source>
</evidence>
<evidence type="ECO:0000256" key="2">
    <source>
        <dbReference type="ARBA" id="ARBA00004496"/>
    </source>
</evidence>
<keyword evidence="6" id="KW-0963">Cytoplasm</keyword>
<comment type="pathway">
    <text evidence="3">tRNA modification; 5-methoxycarbonylmethyl-2-thiouridine-tRNA biosynthesis.</text>
</comment>
<evidence type="ECO:0000256" key="12">
    <source>
        <dbReference type="SAM" id="Phobius"/>
    </source>
</evidence>
<feature type="repeat" description="WD" evidence="11">
    <location>
        <begin position="91"/>
        <end position="123"/>
    </location>
</feature>
<dbReference type="InterPro" id="IPR037289">
    <property type="entry name" value="Elp2"/>
</dbReference>
<dbReference type="InterPro" id="IPR036322">
    <property type="entry name" value="WD40_repeat_dom_sf"/>
</dbReference>
<feature type="repeat" description="WD" evidence="11">
    <location>
        <begin position="6"/>
        <end position="49"/>
    </location>
</feature>
<proteinExistence type="evidence at transcript level"/>
<accession>F1KYE8</accession>
<evidence type="ECO:0000256" key="5">
    <source>
        <dbReference type="ARBA" id="ARBA00020267"/>
    </source>
</evidence>
<keyword evidence="8" id="KW-0819">tRNA processing</keyword>
<keyword evidence="9" id="KW-0677">Repeat</keyword>
<comment type="subcellular location">
    <subcellularLocation>
        <location evidence="2">Cytoplasm</location>
    </subcellularLocation>
    <subcellularLocation>
        <location evidence="1">Nucleus</location>
    </subcellularLocation>
</comment>
<reference evidence="13" key="1">
    <citation type="journal article" date="2011" name="Genome Res.">
        <title>Deep small RNA sequencing from the nematode Ascaris reveals conservation, functional diversification, and novel developmental profiles.</title>
        <authorList>
            <person name="Wang J."/>
            <person name="Czech B."/>
            <person name="Crunk A."/>
            <person name="Wallace A."/>
            <person name="Mitreva M."/>
            <person name="Hannon G.J."/>
            <person name="Davis R.E."/>
        </authorList>
    </citation>
    <scope>NUCLEOTIDE SEQUENCE</scope>
</reference>
<keyword evidence="12" id="KW-0812">Transmembrane</keyword>
<keyword evidence="12" id="KW-1133">Transmembrane helix</keyword>
<evidence type="ECO:0000256" key="7">
    <source>
        <dbReference type="ARBA" id="ARBA00022574"/>
    </source>
</evidence>
<keyword evidence="7 11" id="KW-0853">WD repeat</keyword>
<dbReference type="GO" id="GO:0005634">
    <property type="term" value="C:nucleus"/>
    <property type="evidence" value="ECO:0007669"/>
    <property type="project" value="UniProtKB-SubCell"/>
</dbReference>
<evidence type="ECO:0000256" key="8">
    <source>
        <dbReference type="ARBA" id="ARBA00022694"/>
    </source>
</evidence>
<feature type="transmembrane region" description="Helical" evidence="12">
    <location>
        <begin position="495"/>
        <end position="516"/>
    </location>
</feature>
<feature type="transmembrane region" description="Helical" evidence="12">
    <location>
        <begin position="426"/>
        <end position="442"/>
    </location>
</feature>
<dbReference type="GO" id="GO:0033588">
    <property type="term" value="C:elongator holoenzyme complex"/>
    <property type="evidence" value="ECO:0007669"/>
    <property type="project" value="InterPro"/>
</dbReference>
<dbReference type="SMART" id="SM00320">
    <property type="entry name" value="WD40"/>
    <property type="match status" value="4"/>
</dbReference>
<organism evidence="13">
    <name type="scientific">Ascaris suum</name>
    <name type="common">Pig roundworm</name>
    <name type="synonym">Ascaris lumbricoides</name>
    <dbReference type="NCBI Taxonomy" id="6253"/>
    <lineage>
        <taxon>Eukaryota</taxon>
        <taxon>Metazoa</taxon>
        <taxon>Ecdysozoa</taxon>
        <taxon>Nematoda</taxon>
        <taxon>Chromadorea</taxon>
        <taxon>Rhabditida</taxon>
        <taxon>Spirurina</taxon>
        <taxon>Ascaridomorpha</taxon>
        <taxon>Ascaridoidea</taxon>
        <taxon>Ascarididae</taxon>
        <taxon>Ascaris</taxon>
    </lineage>
</organism>
<sequence>MRVLTLHGHTDWISSIAIKEHEGDALLASAGQDNLIRLWRFSANKQSVAEGDAYESHGAPESEVTLRPQIINLQSGDGCAVEVSVRLEAVLGGHDAWVHSLQWHSIRNQLLSVSSDKCLILWEPSEMGGGVWLEKVRVGDVGGQAVGYYGGCYSPAGTMIIAHSYFGGFYAWSCKQECSDDNGFWEPRPLFGGHSMAVCDLCWDPSGSYLLSCSLDQTTRCFAPCATTHSYAEIARPQVHGYDLACIASVSTSCFVSGAEEKILRAFRAPKTFARSLANISACEYEQLFPDTVMLAEQGASVPALGLSNKEIGEDPGLVFGLGGTADELASLVAYPVVLEELPTEDHLMQNTLWPEIHKLYGHGFEVFSVAVNHTGAVIATACRVGCFTCYFQFLILCPYLYTFMFISFLSYFFHLFYSFQTPFSVVLLHSIFLPFLFSFSFTKKFAVQFVSAQSSHNASEIQIECLAVIILLTFTIFKAFHFRMLRHNVLPPIFLFRCCFAFLKFLVFFSFLRILCA</sequence>